<evidence type="ECO:0000256" key="1">
    <source>
        <dbReference type="SAM" id="Phobius"/>
    </source>
</evidence>
<feature type="transmembrane region" description="Helical" evidence="1">
    <location>
        <begin position="163"/>
        <end position="180"/>
    </location>
</feature>
<feature type="transmembrane region" description="Helical" evidence="1">
    <location>
        <begin position="47"/>
        <end position="67"/>
    </location>
</feature>
<dbReference type="Proteomes" id="UP000616839">
    <property type="component" value="Unassembled WGS sequence"/>
</dbReference>
<dbReference type="AlphaFoldDB" id="A0A927K5E8"/>
<proteinExistence type="predicted"/>
<dbReference type="EMBL" id="JACYXZ010000003">
    <property type="protein sequence ID" value="MBD8870574.1"/>
    <property type="molecule type" value="Genomic_DNA"/>
</dbReference>
<keyword evidence="1" id="KW-0812">Transmembrane</keyword>
<feature type="transmembrane region" description="Helical" evidence="1">
    <location>
        <begin position="212"/>
        <end position="230"/>
    </location>
</feature>
<evidence type="ECO:0000313" key="3">
    <source>
        <dbReference type="Proteomes" id="UP000616839"/>
    </source>
</evidence>
<sequence>MTDPTKRSHLTGPTHRVRPRWTWAGLATMVVGLALAGAGVVLLSWPWAVVGAVVLAVGAAAGLRGGLLYDTTRHGSAGDLAADVVHGRQVQAPGPDAHYTGPTIREDVEETEAERRTALAGQPGLRASLAPVGGVALAAASVWLFVSQMLVYPQTGGGETGTWRALAGAVVVGLCALRILLVGRARLAALVALLTGDLLVLGAVFVAGGGAAVSEAAAGVAVVLGAVLALDPRARRLGPTAS</sequence>
<accession>A0A927K5E8</accession>
<keyword evidence="3" id="KW-1185">Reference proteome</keyword>
<gene>
    <name evidence="2" type="ORF">IE331_13140</name>
</gene>
<organism evidence="2 3">
    <name type="scientific">Nocardioides donggukensis</name>
    <dbReference type="NCBI Taxonomy" id="2774019"/>
    <lineage>
        <taxon>Bacteria</taxon>
        <taxon>Bacillati</taxon>
        <taxon>Actinomycetota</taxon>
        <taxon>Actinomycetes</taxon>
        <taxon>Propionibacteriales</taxon>
        <taxon>Nocardioidaceae</taxon>
        <taxon>Nocardioides</taxon>
    </lineage>
</organism>
<keyword evidence="1" id="KW-1133">Transmembrane helix</keyword>
<protein>
    <submittedName>
        <fullName evidence="2">Uncharacterized protein</fullName>
    </submittedName>
</protein>
<evidence type="ECO:0000313" key="2">
    <source>
        <dbReference type="EMBL" id="MBD8870574.1"/>
    </source>
</evidence>
<feature type="transmembrane region" description="Helical" evidence="1">
    <location>
        <begin position="21"/>
        <end position="41"/>
    </location>
</feature>
<reference evidence="2" key="1">
    <citation type="submission" date="2020-09" db="EMBL/GenBank/DDBJ databases">
        <title>Nocardioides sp. strain MJB4 16S ribosomal RNA gene Genome sequencing and assembly.</title>
        <authorList>
            <person name="Kim I."/>
        </authorList>
    </citation>
    <scope>NUCLEOTIDE SEQUENCE</scope>
    <source>
        <strain evidence="2">MJB4</strain>
    </source>
</reference>
<dbReference type="RefSeq" id="WP_192143859.1">
    <property type="nucleotide sequence ID" value="NZ_JACYXZ010000003.1"/>
</dbReference>
<feature type="transmembrane region" description="Helical" evidence="1">
    <location>
        <begin position="187"/>
        <end position="206"/>
    </location>
</feature>
<feature type="transmembrane region" description="Helical" evidence="1">
    <location>
        <begin position="129"/>
        <end position="151"/>
    </location>
</feature>
<name>A0A927K5E8_9ACTN</name>
<keyword evidence="1" id="KW-0472">Membrane</keyword>
<comment type="caution">
    <text evidence="2">The sequence shown here is derived from an EMBL/GenBank/DDBJ whole genome shotgun (WGS) entry which is preliminary data.</text>
</comment>